<gene>
    <name evidence="5" type="ORF">BGW38_001221</name>
</gene>
<evidence type="ECO:0000256" key="3">
    <source>
        <dbReference type="ARBA" id="ARBA00038502"/>
    </source>
</evidence>
<sequence>MTTENNTSITPEEKERLLQIHDSAKPFWLTPTIQLGPLLPTDKDALIRNLNDKRVISYLIGPPYPYTPKDADEWIGARYERMNQKTGTVLHLSFRDMARGGLLIGAIGMTQGSDELLDGDDTGYWLDPAYHGQGLMSKALQWILLEIGIKQGGKRKFNSHAFMGNWASRRTMEKAGFVYQPDLKKEYVKDGETIHAWRFRFYLTEEDVVNLQVIEEAKPDPTLL</sequence>
<dbReference type="SUPFAM" id="SSF55729">
    <property type="entry name" value="Acyl-CoA N-acyltransferases (Nat)"/>
    <property type="match status" value="1"/>
</dbReference>
<keyword evidence="2" id="KW-0012">Acyltransferase</keyword>
<evidence type="ECO:0000256" key="1">
    <source>
        <dbReference type="ARBA" id="ARBA00022679"/>
    </source>
</evidence>
<evidence type="ECO:0000259" key="4">
    <source>
        <dbReference type="PROSITE" id="PS51186"/>
    </source>
</evidence>
<dbReference type="EMBL" id="JAABOA010001374">
    <property type="protein sequence ID" value="KAF9581673.1"/>
    <property type="molecule type" value="Genomic_DNA"/>
</dbReference>
<dbReference type="OrthoDB" id="630895at2759"/>
<dbReference type="InterPro" id="IPR051531">
    <property type="entry name" value="N-acetyltransferase"/>
</dbReference>
<dbReference type="Proteomes" id="UP000780801">
    <property type="component" value="Unassembled WGS sequence"/>
</dbReference>
<dbReference type="InterPro" id="IPR000182">
    <property type="entry name" value="GNAT_dom"/>
</dbReference>
<dbReference type="PANTHER" id="PTHR43792">
    <property type="entry name" value="GNAT FAMILY, PUTATIVE (AFU_ORTHOLOGUE AFUA_3G00765)-RELATED-RELATED"/>
    <property type="match status" value="1"/>
</dbReference>
<dbReference type="GO" id="GO:0016747">
    <property type="term" value="F:acyltransferase activity, transferring groups other than amino-acyl groups"/>
    <property type="evidence" value="ECO:0007669"/>
    <property type="project" value="InterPro"/>
</dbReference>
<proteinExistence type="inferred from homology"/>
<feature type="domain" description="N-acetyltransferase" evidence="4">
    <location>
        <begin position="33"/>
        <end position="204"/>
    </location>
</feature>
<evidence type="ECO:0000313" key="5">
    <source>
        <dbReference type="EMBL" id="KAF9581673.1"/>
    </source>
</evidence>
<organism evidence="5 6">
    <name type="scientific">Lunasporangiospora selenospora</name>
    <dbReference type="NCBI Taxonomy" id="979761"/>
    <lineage>
        <taxon>Eukaryota</taxon>
        <taxon>Fungi</taxon>
        <taxon>Fungi incertae sedis</taxon>
        <taxon>Mucoromycota</taxon>
        <taxon>Mortierellomycotina</taxon>
        <taxon>Mortierellomycetes</taxon>
        <taxon>Mortierellales</taxon>
        <taxon>Mortierellaceae</taxon>
        <taxon>Lunasporangiospora</taxon>
    </lineage>
</organism>
<keyword evidence="1" id="KW-0808">Transferase</keyword>
<dbReference type="InterPro" id="IPR016181">
    <property type="entry name" value="Acyl_CoA_acyltransferase"/>
</dbReference>
<dbReference type="Pfam" id="PF13302">
    <property type="entry name" value="Acetyltransf_3"/>
    <property type="match status" value="1"/>
</dbReference>
<comment type="caution">
    <text evidence="5">The sequence shown here is derived from an EMBL/GenBank/DDBJ whole genome shotgun (WGS) entry which is preliminary data.</text>
</comment>
<comment type="similarity">
    <text evidence="3">Belongs to the acetyltransferase family. RimJ subfamily.</text>
</comment>
<keyword evidence="6" id="KW-1185">Reference proteome</keyword>
<protein>
    <recommendedName>
        <fullName evidence="4">N-acetyltransferase domain-containing protein</fullName>
    </recommendedName>
</protein>
<dbReference type="PROSITE" id="PS51186">
    <property type="entry name" value="GNAT"/>
    <property type="match status" value="1"/>
</dbReference>
<name>A0A9P6FTR1_9FUNG</name>
<accession>A0A9P6FTR1</accession>
<dbReference type="Gene3D" id="3.40.630.30">
    <property type="match status" value="1"/>
</dbReference>
<reference evidence="5" key="1">
    <citation type="journal article" date="2020" name="Fungal Divers.">
        <title>Resolving the Mortierellaceae phylogeny through synthesis of multi-gene phylogenetics and phylogenomics.</title>
        <authorList>
            <person name="Vandepol N."/>
            <person name="Liber J."/>
            <person name="Desiro A."/>
            <person name="Na H."/>
            <person name="Kennedy M."/>
            <person name="Barry K."/>
            <person name="Grigoriev I.V."/>
            <person name="Miller A.N."/>
            <person name="O'Donnell K."/>
            <person name="Stajich J.E."/>
            <person name="Bonito G."/>
        </authorList>
    </citation>
    <scope>NUCLEOTIDE SEQUENCE</scope>
    <source>
        <strain evidence="5">KOD1015</strain>
    </source>
</reference>
<dbReference type="PANTHER" id="PTHR43792:SF8">
    <property type="entry name" value="[RIBOSOMAL PROTEIN US5]-ALANINE N-ACETYLTRANSFERASE"/>
    <property type="match status" value="1"/>
</dbReference>
<dbReference type="AlphaFoldDB" id="A0A9P6FTR1"/>
<evidence type="ECO:0000313" key="6">
    <source>
        <dbReference type="Proteomes" id="UP000780801"/>
    </source>
</evidence>
<evidence type="ECO:0000256" key="2">
    <source>
        <dbReference type="ARBA" id="ARBA00023315"/>
    </source>
</evidence>